<dbReference type="RefSeq" id="WP_167085420.1">
    <property type="nucleotide sequence ID" value="NZ_WHJG01000003.1"/>
</dbReference>
<name>A0ABX0MZU6_9BURK</name>
<gene>
    <name evidence="2" type="ORF">F2P44_04470</name>
</gene>
<proteinExistence type="predicted"/>
<keyword evidence="1" id="KW-1133">Transmembrane helix</keyword>
<evidence type="ECO:0000313" key="3">
    <source>
        <dbReference type="Proteomes" id="UP000621455"/>
    </source>
</evidence>
<reference evidence="2 3" key="1">
    <citation type="submission" date="2019-10" db="EMBL/GenBank/DDBJ databases">
        <title>Taxonomy of Antarctic Massilia spp.: description of Massilia rubra sp. nov., Massilia aquatica sp. nov., Massilia mucilaginosa sp. nov., Massilia frigida sp. nov. isolated from streams, lakes and regoliths.</title>
        <authorList>
            <person name="Holochova P."/>
            <person name="Sedlacek I."/>
            <person name="Kralova S."/>
            <person name="Maslanova I."/>
            <person name="Busse H.-J."/>
            <person name="Stankova E."/>
            <person name="Vrbovska V."/>
            <person name="Kovarovic V."/>
            <person name="Bartak M."/>
            <person name="Svec P."/>
            <person name="Pantucek R."/>
        </authorList>
    </citation>
    <scope>NUCLEOTIDE SEQUENCE [LARGE SCALE GENOMIC DNA]</scope>
    <source>
        <strain evidence="2 3">CCM 8695</strain>
    </source>
</reference>
<keyword evidence="3" id="KW-1185">Reference proteome</keyword>
<comment type="caution">
    <text evidence="2">The sequence shown here is derived from an EMBL/GenBank/DDBJ whole genome shotgun (WGS) entry which is preliminary data.</text>
</comment>
<feature type="transmembrane region" description="Helical" evidence="1">
    <location>
        <begin position="87"/>
        <end position="108"/>
    </location>
</feature>
<sequence length="111" mass="11806">MAMTPTYRTAAFAGAWSSVGLGGIEAMQDANADSLLSGNLATLLAFAVFFFVPVLFLVIGRDTGAFSRTWFLDPHESAAYWVVTKRALVWFVSAALAGAIVSLAASVLRML</sequence>
<dbReference type="Proteomes" id="UP000621455">
    <property type="component" value="Unassembled WGS sequence"/>
</dbReference>
<evidence type="ECO:0008006" key="4">
    <source>
        <dbReference type="Google" id="ProtNLM"/>
    </source>
</evidence>
<feature type="transmembrane region" description="Helical" evidence="1">
    <location>
        <begin position="36"/>
        <end position="59"/>
    </location>
</feature>
<accession>A0ABX0MZU6</accession>
<evidence type="ECO:0000313" key="2">
    <source>
        <dbReference type="EMBL" id="NHZ78540.1"/>
    </source>
</evidence>
<protein>
    <recommendedName>
        <fullName evidence="4">ABC transporter permease</fullName>
    </recommendedName>
</protein>
<keyword evidence="1" id="KW-0812">Transmembrane</keyword>
<keyword evidence="1" id="KW-0472">Membrane</keyword>
<evidence type="ECO:0000256" key="1">
    <source>
        <dbReference type="SAM" id="Phobius"/>
    </source>
</evidence>
<organism evidence="2 3">
    <name type="scientific">Massilia frigida</name>
    <dbReference type="NCBI Taxonomy" id="2609281"/>
    <lineage>
        <taxon>Bacteria</taxon>
        <taxon>Pseudomonadati</taxon>
        <taxon>Pseudomonadota</taxon>
        <taxon>Betaproteobacteria</taxon>
        <taxon>Burkholderiales</taxon>
        <taxon>Oxalobacteraceae</taxon>
        <taxon>Telluria group</taxon>
        <taxon>Massilia</taxon>
    </lineage>
</organism>
<dbReference type="EMBL" id="WHJG01000003">
    <property type="protein sequence ID" value="NHZ78540.1"/>
    <property type="molecule type" value="Genomic_DNA"/>
</dbReference>